<keyword evidence="2" id="KW-0472">Membrane</keyword>
<protein>
    <submittedName>
        <fullName evidence="3">Class III signal peptide</fullName>
    </submittedName>
</protein>
<name>A0A371NBK0_9EURY</name>
<evidence type="ECO:0000256" key="2">
    <source>
        <dbReference type="SAM" id="Phobius"/>
    </source>
</evidence>
<keyword evidence="4" id="KW-1185">Reference proteome</keyword>
<proteinExistence type="predicted"/>
<keyword evidence="2" id="KW-1133">Transmembrane helix</keyword>
<evidence type="ECO:0000256" key="1">
    <source>
        <dbReference type="SAM" id="MobiDB-lite"/>
    </source>
</evidence>
<feature type="compositionally biased region" description="Low complexity" evidence="1">
    <location>
        <begin position="64"/>
        <end position="75"/>
    </location>
</feature>
<keyword evidence="2" id="KW-0812">Transmembrane</keyword>
<gene>
    <name evidence="3" type="ORF">C7452_1371</name>
</gene>
<feature type="compositionally biased region" description="Pro residues" evidence="1">
    <location>
        <begin position="76"/>
        <end position="87"/>
    </location>
</feature>
<sequence>MFSESFLLDESGQSSSEYILLFGAMVVIAILALIIYRSYFQRSRLNSAQDTGEVRCSTDSGSASENPPTNNTSGPGPEPEPIPPSFP</sequence>
<feature type="transmembrane region" description="Helical" evidence="2">
    <location>
        <begin position="18"/>
        <end position="36"/>
    </location>
</feature>
<evidence type="ECO:0000313" key="3">
    <source>
        <dbReference type="EMBL" id="REE26407.1"/>
    </source>
</evidence>
<dbReference type="EMBL" id="QREL01000002">
    <property type="protein sequence ID" value="REE26407.1"/>
    <property type="molecule type" value="Genomic_DNA"/>
</dbReference>
<feature type="region of interest" description="Disordered" evidence="1">
    <location>
        <begin position="46"/>
        <end position="87"/>
    </location>
</feature>
<dbReference type="AlphaFoldDB" id="A0A371NBK0"/>
<evidence type="ECO:0000313" key="4">
    <source>
        <dbReference type="Proteomes" id="UP000256864"/>
    </source>
</evidence>
<accession>A0A371NBK0</accession>
<comment type="caution">
    <text evidence="3">The sequence shown here is derived from an EMBL/GenBank/DDBJ whole genome shotgun (WGS) entry which is preliminary data.</text>
</comment>
<reference evidence="3 4" key="1">
    <citation type="submission" date="2018-07" db="EMBL/GenBank/DDBJ databases">
        <title>Genomic Encyclopedia of Type Strains, Phase IV (KMG-IV): sequencing the most valuable type-strain genomes for metagenomic binning, comparative biology and taxonomic classification.</title>
        <authorList>
            <person name="Goeker M."/>
        </authorList>
    </citation>
    <scope>NUCLEOTIDE SEQUENCE [LARGE SCALE GENOMIC DNA]</scope>
    <source>
        <strain evidence="3 4">DSM 7466</strain>
    </source>
</reference>
<organism evidence="3 4">
    <name type="scientific">Methanothermobacter defluvii</name>
    <dbReference type="NCBI Taxonomy" id="49339"/>
    <lineage>
        <taxon>Archaea</taxon>
        <taxon>Methanobacteriati</taxon>
        <taxon>Methanobacteriota</taxon>
        <taxon>Methanomada group</taxon>
        <taxon>Methanobacteria</taxon>
        <taxon>Methanobacteriales</taxon>
        <taxon>Methanobacteriaceae</taxon>
        <taxon>Methanothermobacter</taxon>
    </lineage>
</organism>
<dbReference type="Proteomes" id="UP000256864">
    <property type="component" value="Unassembled WGS sequence"/>
</dbReference>